<dbReference type="AlphaFoldDB" id="X6LU76"/>
<organism evidence="1 2">
    <name type="scientific">Reticulomyxa filosa</name>
    <dbReference type="NCBI Taxonomy" id="46433"/>
    <lineage>
        <taxon>Eukaryota</taxon>
        <taxon>Sar</taxon>
        <taxon>Rhizaria</taxon>
        <taxon>Retaria</taxon>
        <taxon>Foraminifera</taxon>
        <taxon>Monothalamids</taxon>
        <taxon>Reticulomyxidae</taxon>
        <taxon>Reticulomyxa</taxon>
    </lineage>
</organism>
<evidence type="ECO:0000313" key="2">
    <source>
        <dbReference type="Proteomes" id="UP000023152"/>
    </source>
</evidence>
<sequence length="259" mass="30658">MLPCPTYFGKNRKKKIKQNHTHKKECQWLSQTNRYELSYDIPKESIARHCTNSPKRKFISIAMLNCKIDNQFFTFTGTDILCEVIQFIALQNIHNMATNRECANRKTMTEISQANISYIKWKKIKEIIAELIGVAWLKQIFRLDLHSFWQKICKAKGKYMEPSKQEESVIYFFLALNFFLKVSSLTLTIKNKLMVYSFIFFFFCKKKNQNYDFREKKKSFQSAMHDIECVIVSDGVVGKTVKFFDPKKNDEVNQKQKND</sequence>
<reference evidence="1 2" key="1">
    <citation type="journal article" date="2013" name="Curr. Biol.">
        <title>The Genome of the Foraminiferan Reticulomyxa filosa.</title>
        <authorList>
            <person name="Glockner G."/>
            <person name="Hulsmann N."/>
            <person name="Schleicher M."/>
            <person name="Noegel A.A."/>
            <person name="Eichinger L."/>
            <person name="Gallinger C."/>
            <person name="Pawlowski J."/>
            <person name="Sierra R."/>
            <person name="Euteneuer U."/>
            <person name="Pillet L."/>
            <person name="Moustafa A."/>
            <person name="Platzer M."/>
            <person name="Groth M."/>
            <person name="Szafranski K."/>
            <person name="Schliwa M."/>
        </authorList>
    </citation>
    <scope>NUCLEOTIDE SEQUENCE [LARGE SCALE GENOMIC DNA]</scope>
</reference>
<name>X6LU76_RETFI</name>
<gene>
    <name evidence="1" type="ORF">RFI_32500</name>
</gene>
<evidence type="ECO:0000313" key="1">
    <source>
        <dbReference type="EMBL" id="ETO04896.1"/>
    </source>
</evidence>
<accession>X6LU76</accession>
<dbReference type="Proteomes" id="UP000023152">
    <property type="component" value="Unassembled WGS sequence"/>
</dbReference>
<dbReference type="EMBL" id="ASPP01028790">
    <property type="protein sequence ID" value="ETO04896.1"/>
    <property type="molecule type" value="Genomic_DNA"/>
</dbReference>
<protein>
    <submittedName>
        <fullName evidence="1">Uncharacterized protein</fullName>
    </submittedName>
</protein>
<comment type="caution">
    <text evidence="1">The sequence shown here is derived from an EMBL/GenBank/DDBJ whole genome shotgun (WGS) entry which is preliminary data.</text>
</comment>
<proteinExistence type="predicted"/>
<keyword evidence="2" id="KW-1185">Reference proteome</keyword>